<sequence>MGTWSRGQEELFVLLLRRQSAGAVWSRFHGSEGKQGVEEEWRSLKECVTRTAEIELEIEKREGKKDWYDEKCEQMVDEKVEARLKWIRTNNEEDREEYQRRRRICNRAIRKAKRECIDRRIKEQNKVFKGKVRGIKMKDGRLAEQEDRYRQVWTDHFMELLNDTSQSGSEVIEIDENEGDKTSRN</sequence>
<dbReference type="EMBL" id="JASPKY010000055">
    <property type="protein sequence ID" value="KAK9744809.1"/>
    <property type="molecule type" value="Genomic_DNA"/>
</dbReference>
<reference evidence="1 2" key="1">
    <citation type="journal article" date="2024" name="BMC Genomics">
        <title>De novo assembly and annotation of Popillia japonica's genome with initial clues to its potential as an invasive pest.</title>
        <authorList>
            <person name="Cucini C."/>
            <person name="Boschi S."/>
            <person name="Funari R."/>
            <person name="Cardaioli E."/>
            <person name="Iannotti N."/>
            <person name="Marturano G."/>
            <person name="Paoli F."/>
            <person name="Bruttini M."/>
            <person name="Carapelli A."/>
            <person name="Frati F."/>
            <person name="Nardi F."/>
        </authorList>
    </citation>
    <scope>NUCLEOTIDE SEQUENCE [LARGE SCALE GENOMIC DNA]</scope>
    <source>
        <strain evidence="1">DMR45628</strain>
    </source>
</reference>
<name>A0AAW1MDX6_POPJA</name>
<dbReference type="Proteomes" id="UP001458880">
    <property type="component" value="Unassembled WGS sequence"/>
</dbReference>
<keyword evidence="2" id="KW-1185">Reference proteome</keyword>
<accession>A0AAW1MDX6</accession>
<protein>
    <submittedName>
        <fullName evidence="1">Uncharacterized protein</fullName>
    </submittedName>
</protein>
<dbReference type="AlphaFoldDB" id="A0AAW1MDX6"/>
<organism evidence="1 2">
    <name type="scientific">Popillia japonica</name>
    <name type="common">Japanese beetle</name>
    <dbReference type="NCBI Taxonomy" id="7064"/>
    <lineage>
        <taxon>Eukaryota</taxon>
        <taxon>Metazoa</taxon>
        <taxon>Ecdysozoa</taxon>
        <taxon>Arthropoda</taxon>
        <taxon>Hexapoda</taxon>
        <taxon>Insecta</taxon>
        <taxon>Pterygota</taxon>
        <taxon>Neoptera</taxon>
        <taxon>Endopterygota</taxon>
        <taxon>Coleoptera</taxon>
        <taxon>Polyphaga</taxon>
        <taxon>Scarabaeiformia</taxon>
        <taxon>Scarabaeidae</taxon>
        <taxon>Rutelinae</taxon>
        <taxon>Popillia</taxon>
    </lineage>
</organism>
<gene>
    <name evidence="1" type="ORF">QE152_g7497</name>
</gene>
<evidence type="ECO:0000313" key="1">
    <source>
        <dbReference type="EMBL" id="KAK9744809.1"/>
    </source>
</evidence>
<comment type="caution">
    <text evidence="1">The sequence shown here is derived from an EMBL/GenBank/DDBJ whole genome shotgun (WGS) entry which is preliminary data.</text>
</comment>
<proteinExistence type="predicted"/>
<evidence type="ECO:0000313" key="2">
    <source>
        <dbReference type="Proteomes" id="UP001458880"/>
    </source>
</evidence>